<evidence type="ECO:0000256" key="2">
    <source>
        <dbReference type="ARBA" id="ARBA00022692"/>
    </source>
</evidence>
<dbReference type="InterPro" id="IPR032808">
    <property type="entry name" value="DoxX"/>
</dbReference>
<keyword evidence="3" id="KW-1133">Transmembrane helix</keyword>
<accession>A0A8I1DH71</accession>
<dbReference type="EMBL" id="CP092085">
    <property type="protein sequence ID" value="UUN98860.1"/>
    <property type="molecule type" value="Genomic_DNA"/>
</dbReference>
<evidence type="ECO:0000256" key="3">
    <source>
        <dbReference type="ARBA" id="ARBA00022989"/>
    </source>
</evidence>
<sequence>MPYLVKLSLESQWLWVIVKCSLAFLFLSSGLSKVLNVEAGYMEMQAAGLTPVWFFNYASALILLVGAYCILFERHMWLGSLLLSIFLLLTIFIVHTFWTMSGLQATIALYFAIEHIAVIGGLWSITIASHFRQQLRSHGVIA</sequence>
<dbReference type="AlphaFoldDB" id="A0A8I1DH71"/>
<dbReference type="GO" id="GO:0016020">
    <property type="term" value="C:membrane"/>
    <property type="evidence" value="ECO:0007669"/>
    <property type="project" value="UniProtKB-SubCell"/>
</dbReference>
<organism evidence="5 6">
    <name type="scientific">Acinetobacter bereziniae</name>
    <name type="common">Acinetobacter genomosp. 10</name>
    <dbReference type="NCBI Taxonomy" id="106648"/>
    <lineage>
        <taxon>Bacteria</taxon>
        <taxon>Pseudomonadati</taxon>
        <taxon>Pseudomonadota</taxon>
        <taxon>Gammaproteobacteria</taxon>
        <taxon>Moraxellales</taxon>
        <taxon>Moraxellaceae</taxon>
        <taxon>Acinetobacter</taxon>
    </lineage>
</organism>
<protein>
    <submittedName>
        <fullName evidence="5">DoxX family protein</fullName>
    </submittedName>
</protein>
<evidence type="ECO:0000256" key="1">
    <source>
        <dbReference type="ARBA" id="ARBA00004141"/>
    </source>
</evidence>
<keyword evidence="2" id="KW-0812">Transmembrane</keyword>
<gene>
    <name evidence="5" type="ORF">I9054_005260</name>
</gene>
<proteinExistence type="predicted"/>
<name>A0A8I1DH71_ACIBZ</name>
<evidence type="ECO:0000313" key="6">
    <source>
        <dbReference type="Proteomes" id="UP000644140"/>
    </source>
</evidence>
<dbReference type="RefSeq" id="WP_009586815.1">
    <property type="nucleotide sequence ID" value="NZ_BKMM01000022.1"/>
</dbReference>
<keyword evidence="4" id="KW-0472">Membrane</keyword>
<comment type="subcellular location">
    <subcellularLocation>
        <location evidence="1">Membrane</location>
        <topology evidence="1">Multi-pass membrane protein</topology>
    </subcellularLocation>
</comment>
<evidence type="ECO:0000256" key="4">
    <source>
        <dbReference type="ARBA" id="ARBA00023136"/>
    </source>
</evidence>
<reference evidence="5" key="1">
    <citation type="submission" date="2022-02" db="EMBL/GenBank/DDBJ databases">
        <title>Characterization of Tn125 harboring carbapenem-resistant Acinetobacter bereziniae clinical isolates.</title>
        <authorList>
            <person name="Wong N.-K."/>
            <person name="Pan Q."/>
        </authorList>
    </citation>
    <scope>NUCLEOTIDE SEQUENCE</scope>
    <source>
        <strain evidence="5">GD03393</strain>
    </source>
</reference>
<dbReference type="Pfam" id="PF07681">
    <property type="entry name" value="DoxX"/>
    <property type="match status" value="1"/>
</dbReference>
<dbReference type="Proteomes" id="UP000644140">
    <property type="component" value="Chromosome"/>
</dbReference>
<evidence type="ECO:0000313" key="5">
    <source>
        <dbReference type="EMBL" id="UUN98860.1"/>
    </source>
</evidence>